<reference evidence="2" key="1">
    <citation type="submission" date="2017-09" db="EMBL/GenBank/DDBJ databases">
        <authorList>
            <person name="Varghese N."/>
            <person name="Submissions S."/>
        </authorList>
    </citation>
    <scope>NUCLEOTIDE SEQUENCE [LARGE SCALE GENOMIC DNA]</scope>
    <source>
        <strain evidence="2">DSM 2913</strain>
    </source>
</reference>
<dbReference type="Proteomes" id="UP000218627">
    <property type="component" value="Unassembled WGS sequence"/>
</dbReference>
<evidence type="ECO:0000313" key="1">
    <source>
        <dbReference type="EMBL" id="SNZ16541.1"/>
    </source>
</evidence>
<organism evidence="1 2">
    <name type="scientific">Hydrogenobacter hydrogenophilus</name>
    <dbReference type="NCBI Taxonomy" id="35835"/>
    <lineage>
        <taxon>Bacteria</taxon>
        <taxon>Pseudomonadati</taxon>
        <taxon>Aquificota</taxon>
        <taxon>Aquificia</taxon>
        <taxon>Aquificales</taxon>
        <taxon>Aquificaceae</taxon>
        <taxon>Hydrogenobacter</taxon>
    </lineage>
</organism>
<dbReference type="EMBL" id="OBEN01000012">
    <property type="protein sequence ID" value="SNZ16541.1"/>
    <property type="molecule type" value="Genomic_DNA"/>
</dbReference>
<dbReference type="OrthoDB" id="15400at2"/>
<dbReference type="RefSeq" id="WP_096603293.1">
    <property type="nucleotide sequence ID" value="NZ_OBEN01000012.1"/>
</dbReference>
<dbReference type="AlphaFoldDB" id="A0A285P9I3"/>
<protein>
    <submittedName>
        <fullName evidence="1">Uncharacterized protein</fullName>
    </submittedName>
</protein>
<name>A0A285P9I3_9AQUI</name>
<gene>
    <name evidence="1" type="ORF">SAMN06265353_1637</name>
</gene>
<evidence type="ECO:0000313" key="2">
    <source>
        <dbReference type="Proteomes" id="UP000218627"/>
    </source>
</evidence>
<proteinExistence type="predicted"/>
<sequence length="71" mass="8224">MKRVYTKEELVRKNIYMQGSKEIPDSIEVGEELIVVKKGQHSLEIPVNSMRGKAILDRLSYKGELTQEIYL</sequence>
<keyword evidence="2" id="KW-1185">Reference proteome</keyword>
<accession>A0A285P9I3</accession>